<reference evidence="1 2" key="1">
    <citation type="submission" date="2018-09" db="EMBL/GenBank/DDBJ databases">
        <title>The draft genome of Acinetobacter spp. strains.</title>
        <authorList>
            <person name="Qin J."/>
            <person name="Feng Y."/>
            <person name="Zong Z."/>
        </authorList>
    </citation>
    <scope>NUCLEOTIDE SEQUENCE [LARGE SCALE GENOMIC DNA]</scope>
    <source>
        <strain evidence="1 2">WCHAc060096</strain>
    </source>
</reference>
<name>A0A3A8EXK8_9GAMM</name>
<sequence length="214" mass="23594">MKHYWVVLLLTFGLAACNDDNKDQQNTDITQNLAPDLSQGTYSVSLETSNELPMTGKYYSGSDGNRLLIMNNDEDRAAIVMSYDAKSKTWQTNQNSPVPINFAHIDQITDQAVDIGSLAENYILSFPSDQSIQLEITSSGEIHSKEKNCSFAGTITKSQMNNVINYQIQNNTCDVLKNNTKGYLVIDEDLSPASFRLVSSIAGSQDGWAFISGT</sequence>
<dbReference type="RefSeq" id="WP_120369517.1">
    <property type="nucleotide sequence ID" value="NZ_RAXU01000005.1"/>
</dbReference>
<keyword evidence="2" id="KW-1185">Reference proteome</keyword>
<gene>
    <name evidence="1" type="ORF">D7V21_05475</name>
</gene>
<accession>A0A3A8EXK8</accession>
<proteinExistence type="predicted"/>
<evidence type="ECO:0000313" key="1">
    <source>
        <dbReference type="EMBL" id="RKG34804.1"/>
    </source>
</evidence>
<evidence type="ECO:0000313" key="2">
    <source>
        <dbReference type="Proteomes" id="UP000269001"/>
    </source>
</evidence>
<dbReference type="Proteomes" id="UP000269001">
    <property type="component" value="Unassembled WGS sequence"/>
</dbReference>
<evidence type="ECO:0008006" key="3">
    <source>
        <dbReference type="Google" id="ProtNLM"/>
    </source>
</evidence>
<dbReference type="AlphaFoldDB" id="A0A3A8EXK8"/>
<comment type="caution">
    <text evidence="1">The sequence shown here is derived from an EMBL/GenBank/DDBJ whole genome shotgun (WGS) entry which is preliminary data.</text>
</comment>
<protein>
    <recommendedName>
        <fullName evidence="3">Signal peptide containing protein</fullName>
    </recommendedName>
</protein>
<dbReference type="EMBL" id="RAXU01000005">
    <property type="protein sequence ID" value="RKG34804.1"/>
    <property type="molecule type" value="Genomic_DNA"/>
</dbReference>
<dbReference type="PROSITE" id="PS51257">
    <property type="entry name" value="PROKAR_LIPOPROTEIN"/>
    <property type="match status" value="1"/>
</dbReference>
<organism evidence="1 2">
    <name type="scientific">Acinetobacter guerrae</name>
    <dbReference type="NCBI Taxonomy" id="1843371"/>
    <lineage>
        <taxon>Bacteria</taxon>
        <taxon>Pseudomonadati</taxon>
        <taxon>Pseudomonadota</taxon>
        <taxon>Gammaproteobacteria</taxon>
        <taxon>Moraxellales</taxon>
        <taxon>Moraxellaceae</taxon>
        <taxon>Acinetobacter</taxon>
    </lineage>
</organism>